<organism evidence="16 17">
    <name type="scientific">Clostridium kluyveri (strain NBRC 12016)</name>
    <dbReference type="NCBI Taxonomy" id="583346"/>
    <lineage>
        <taxon>Bacteria</taxon>
        <taxon>Bacillati</taxon>
        <taxon>Bacillota</taxon>
        <taxon>Clostridia</taxon>
        <taxon>Eubacteriales</taxon>
        <taxon>Clostridiaceae</taxon>
        <taxon>Clostridium</taxon>
    </lineage>
</organism>
<dbReference type="PROSITE" id="PS50110">
    <property type="entry name" value="RESPONSE_REGULATORY"/>
    <property type="match status" value="1"/>
</dbReference>
<dbReference type="InterPro" id="IPR001867">
    <property type="entry name" value="OmpR/PhoB-type_DNA-bd"/>
</dbReference>
<proteinExistence type="predicted"/>
<dbReference type="InterPro" id="IPR036388">
    <property type="entry name" value="WH-like_DNA-bd_sf"/>
</dbReference>
<evidence type="ECO:0000256" key="7">
    <source>
        <dbReference type="ARBA" id="ARBA00023159"/>
    </source>
</evidence>
<comment type="subcellular location">
    <subcellularLocation>
        <location evidence="1">Cytoplasm</location>
    </subcellularLocation>
</comment>
<evidence type="ECO:0000313" key="17">
    <source>
        <dbReference type="Proteomes" id="UP000007969"/>
    </source>
</evidence>
<dbReference type="SUPFAM" id="SSF52172">
    <property type="entry name" value="CheY-like"/>
    <property type="match status" value="1"/>
</dbReference>
<evidence type="ECO:0000256" key="11">
    <source>
        <dbReference type="ARBA" id="ARBA00039976"/>
    </source>
</evidence>
<sequence>MKEEKSMINILVVEDDIKINHIVCAYLNDNGYHAIGCKTAMEAFDKMMDNIIGIIISDIMMPEMDGYEFAKTVRKQNKNIPILFMTARDDISSKKKGFNIGIDDYMVKPIELDELLMRIEALLRRANIASERKLAVGSLTLNADENMAYLNGEEVPLTVREFEILFKLLSYPKRTFTRTQLMDEFWGIESESTPRTVDVSITKLRSKLAECKDIEIVTVRSLGYKVVIKT</sequence>
<evidence type="ECO:0000256" key="9">
    <source>
        <dbReference type="ARBA" id="ARBA00024867"/>
    </source>
</evidence>
<evidence type="ECO:0000256" key="5">
    <source>
        <dbReference type="ARBA" id="ARBA00023026"/>
    </source>
</evidence>
<dbReference type="Gene3D" id="1.10.10.10">
    <property type="entry name" value="Winged helix-like DNA-binding domain superfamily/Winged helix DNA-binding domain"/>
    <property type="match status" value="1"/>
</dbReference>
<reference evidence="17" key="1">
    <citation type="submission" date="2005-09" db="EMBL/GenBank/DDBJ databases">
        <title>Complete genome sequence of Clostridium kluyveri and comparative genomics of Clostridia species.</title>
        <authorList>
            <person name="Inui M."/>
            <person name="Nonaka H."/>
            <person name="Shinoda Y."/>
            <person name="Ikenaga Y."/>
            <person name="Abe M."/>
            <person name="Naito K."/>
            <person name="Vertes A.A."/>
            <person name="Yukawa H."/>
        </authorList>
    </citation>
    <scope>NUCLEOTIDE SEQUENCE [LARGE SCALE GENOMIC DNA]</scope>
    <source>
        <strain evidence="17">NBRC 12016</strain>
    </source>
</reference>
<dbReference type="InterPro" id="IPR011006">
    <property type="entry name" value="CheY-like_superfamily"/>
</dbReference>
<keyword evidence="8" id="KW-0804">Transcription</keyword>
<keyword evidence="6 13" id="KW-0238">DNA-binding</keyword>
<dbReference type="PROSITE" id="PS51755">
    <property type="entry name" value="OMPR_PHOB"/>
    <property type="match status" value="1"/>
</dbReference>
<evidence type="ECO:0000259" key="14">
    <source>
        <dbReference type="PROSITE" id="PS50110"/>
    </source>
</evidence>
<dbReference type="GO" id="GO:0005829">
    <property type="term" value="C:cytosol"/>
    <property type="evidence" value="ECO:0007669"/>
    <property type="project" value="TreeGrafter"/>
</dbReference>
<dbReference type="AlphaFoldDB" id="B9DZ73"/>
<dbReference type="PANTHER" id="PTHR48111">
    <property type="entry name" value="REGULATOR OF RPOS"/>
    <property type="match status" value="1"/>
</dbReference>
<dbReference type="GO" id="GO:0000156">
    <property type="term" value="F:phosphorelay response regulator activity"/>
    <property type="evidence" value="ECO:0007669"/>
    <property type="project" value="TreeGrafter"/>
</dbReference>
<evidence type="ECO:0000313" key="16">
    <source>
        <dbReference type="EMBL" id="BAH05548.1"/>
    </source>
</evidence>
<evidence type="ECO:0000256" key="2">
    <source>
        <dbReference type="ARBA" id="ARBA00018672"/>
    </source>
</evidence>
<keyword evidence="4" id="KW-0805">Transcription regulation</keyword>
<keyword evidence="7" id="KW-0010">Activator</keyword>
<feature type="domain" description="Response regulatory" evidence="14">
    <location>
        <begin position="9"/>
        <end position="123"/>
    </location>
</feature>
<feature type="modified residue" description="4-aspartylphosphate" evidence="12">
    <location>
        <position position="58"/>
    </location>
</feature>
<evidence type="ECO:0000256" key="6">
    <source>
        <dbReference type="ARBA" id="ARBA00023125"/>
    </source>
</evidence>
<evidence type="ECO:0000256" key="10">
    <source>
        <dbReference type="ARBA" id="ARBA00037471"/>
    </source>
</evidence>
<comment type="function">
    <text evidence="9">May play the central regulatory role in sporulation. It may be an element of the effector pathway responsible for the activation of sporulation genes in response to nutritional stress. Spo0A may act in concert with spo0H (a sigma factor) to control the expression of some genes that are critical to the sporulation process.</text>
</comment>
<evidence type="ECO:0000256" key="12">
    <source>
        <dbReference type="PROSITE-ProRule" id="PRU00169"/>
    </source>
</evidence>
<dbReference type="GO" id="GO:0032993">
    <property type="term" value="C:protein-DNA complex"/>
    <property type="evidence" value="ECO:0007669"/>
    <property type="project" value="TreeGrafter"/>
</dbReference>
<dbReference type="Gene3D" id="3.40.50.2300">
    <property type="match status" value="1"/>
</dbReference>
<keyword evidence="12" id="KW-0597">Phosphoprotein</keyword>
<evidence type="ECO:0000256" key="1">
    <source>
        <dbReference type="ARBA" id="ARBA00004496"/>
    </source>
</evidence>
<evidence type="ECO:0000256" key="3">
    <source>
        <dbReference type="ARBA" id="ARBA00022490"/>
    </source>
</evidence>
<feature type="domain" description="OmpR/PhoB-type" evidence="15">
    <location>
        <begin position="131"/>
        <end position="228"/>
    </location>
</feature>
<dbReference type="GO" id="GO:0006355">
    <property type="term" value="P:regulation of DNA-templated transcription"/>
    <property type="evidence" value="ECO:0007669"/>
    <property type="project" value="InterPro"/>
</dbReference>
<dbReference type="CDD" id="cd00383">
    <property type="entry name" value="trans_reg_C"/>
    <property type="match status" value="1"/>
</dbReference>
<dbReference type="SMART" id="SM00862">
    <property type="entry name" value="Trans_reg_C"/>
    <property type="match status" value="1"/>
</dbReference>
<evidence type="ECO:0000256" key="8">
    <source>
        <dbReference type="ARBA" id="ARBA00023163"/>
    </source>
</evidence>
<dbReference type="Pfam" id="PF00486">
    <property type="entry name" value="Trans_reg_C"/>
    <property type="match status" value="1"/>
</dbReference>
<dbReference type="GO" id="GO:0000976">
    <property type="term" value="F:transcription cis-regulatory region binding"/>
    <property type="evidence" value="ECO:0007669"/>
    <property type="project" value="TreeGrafter"/>
</dbReference>
<evidence type="ECO:0000259" key="15">
    <source>
        <dbReference type="PROSITE" id="PS51755"/>
    </source>
</evidence>
<accession>B9DZ73</accession>
<comment type="function">
    <text evidence="10">Member of the two-component regulatory system HssS/HssR involved in intracellular heme homeostasis and tempering of staphylococcal virulence. Phosphorylated HssR binds to a direct repeat sequence within hrtAB promoter and activates the expression of hrtAB, an efflux pump, in response to extracellular heme, hemin, hemoglobin or blood.</text>
</comment>
<dbReference type="Proteomes" id="UP000007969">
    <property type="component" value="Chromosome"/>
</dbReference>
<keyword evidence="5" id="KW-0843">Virulence</keyword>
<dbReference type="InterPro" id="IPR001789">
    <property type="entry name" value="Sig_transdc_resp-reg_receiver"/>
</dbReference>
<gene>
    <name evidence="16" type="ordered locus">CKR_0497</name>
</gene>
<dbReference type="EMBL" id="AP009049">
    <property type="protein sequence ID" value="BAH05548.1"/>
    <property type="molecule type" value="Genomic_DNA"/>
</dbReference>
<dbReference type="KEGG" id="ckr:CKR_0497"/>
<evidence type="ECO:0000256" key="4">
    <source>
        <dbReference type="ARBA" id="ARBA00023015"/>
    </source>
</evidence>
<keyword evidence="3" id="KW-0963">Cytoplasm</keyword>
<name>B9DZ73_CLOK1</name>
<feature type="DNA-binding region" description="OmpR/PhoB-type" evidence="13">
    <location>
        <begin position="131"/>
        <end position="228"/>
    </location>
</feature>
<dbReference type="Pfam" id="PF00072">
    <property type="entry name" value="Response_reg"/>
    <property type="match status" value="1"/>
</dbReference>
<dbReference type="PANTHER" id="PTHR48111:SF49">
    <property type="entry name" value="HEME RESPONSE REGULATOR HSSR"/>
    <property type="match status" value="1"/>
</dbReference>
<evidence type="ECO:0000256" key="13">
    <source>
        <dbReference type="PROSITE-ProRule" id="PRU01091"/>
    </source>
</evidence>
<dbReference type="InterPro" id="IPR039420">
    <property type="entry name" value="WalR-like"/>
</dbReference>
<protein>
    <recommendedName>
        <fullName evidence="11">Heme response regulator HssR</fullName>
    </recommendedName>
    <alternativeName>
        <fullName evidence="2">Stage 0 sporulation protein A homolog</fullName>
    </alternativeName>
</protein>
<dbReference type="SMART" id="SM00448">
    <property type="entry name" value="REC"/>
    <property type="match status" value="1"/>
</dbReference>
<dbReference type="HOGENOM" id="CLU_000445_30_3_9"/>